<reference evidence="2 3" key="1">
    <citation type="submission" date="2024-07" db="EMBL/GenBank/DDBJ databases">
        <title>Enhanced genomic and transcriptomic resources for Trichinella pseudospiralis and T. spiralis underpin the discovery of pronounced molecular differences between stages and species.</title>
        <authorList>
            <person name="Pasi K.K."/>
            <person name="La Rosa G."/>
            <person name="Gomez-Morales M.A."/>
            <person name="Tosini F."/>
            <person name="Sumanam S."/>
            <person name="Young N.D."/>
            <person name="Chang B.C."/>
            <person name="Robin G.B."/>
        </authorList>
    </citation>
    <scope>NUCLEOTIDE SEQUENCE [LARGE SCALE GENOMIC DNA]</scope>
    <source>
        <strain evidence="2">ISS534</strain>
    </source>
</reference>
<organism evidence="2 3">
    <name type="scientific">Trichinella spiralis</name>
    <name type="common">Trichina worm</name>
    <dbReference type="NCBI Taxonomy" id="6334"/>
    <lineage>
        <taxon>Eukaryota</taxon>
        <taxon>Metazoa</taxon>
        <taxon>Ecdysozoa</taxon>
        <taxon>Nematoda</taxon>
        <taxon>Enoplea</taxon>
        <taxon>Dorylaimia</taxon>
        <taxon>Trichinellida</taxon>
        <taxon>Trichinellidae</taxon>
        <taxon>Trichinella</taxon>
    </lineage>
</organism>
<comment type="caution">
    <text evidence="2">The sequence shown here is derived from an EMBL/GenBank/DDBJ whole genome shotgun (WGS) entry which is preliminary data.</text>
</comment>
<proteinExistence type="predicted"/>
<dbReference type="EMBL" id="JBEUSY010000451">
    <property type="protein sequence ID" value="KAL1232492.1"/>
    <property type="molecule type" value="Genomic_DNA"/>
</dbReference>
<dbReference type="GO" id="GO:0016874">
    <property type="term" value="F:ligase activity"/>
    <property type="evidence" value="ECO:0007669"/>
    <property type="project" value="UniProtKB-KW"/>
</dbReference>
<accession>A0ABR3K9X9</accession>
<keyword evidence="2" id="KW-0436">Ligase</keyword>
<evidence type="ECO:0000313" key="3">
    <source>
        <dbReference type="Proteomes" id="UP001558632"/>
    </source>
</evidence>
<sequence length="69" mass="7563">MPSPAFEDDSRGHPRCLTGIARQQQPESLLEAWKRTADATPAADGCPETMDDQISSDLNREPEIGTLHT</sequence>
<feature type="region of interest" description="Disordered" evidence="1">
    <location>
        <begin position="37"/>
        <end position="69"/>
    </location>
</feature>
<keyword evidence="3" id="KW-1185">Reference proteome</keyword>
<evidence type="ECO:0000256" key="1">
    <source>
        <dbReference type="SAM" id="MobiDB-lite"/>
    </source>
</evidence>
<protein>
    <submittedName>
        <fullName evidence="2">Cysteine--tRNA ligase</fullName>
    </submittedName>
</protein>
<evidence type="ECO:0000313" key="2">
    <source>
        <dbReference type="EMBL" id="KAL1232492.1"/>
    </source>
</evidence>
<name>A0ABR3K9X9_TRISP</name>
<gene>
    <name evidence="2" type="ORF">TSPI_01890</name>
</gene>
<dbReference type="Proteomes" id="UP001558632">
    <property type="component" value="Unassembled WGS sequence"/>
</dbReference>